<organism evidence="1 2">
    <name type="scientific">Plakobranchus ocellatus</name>
    <dbReference type="NCBI Taxonomy" id="259542"/>
    <lineage>
        <taxon>Eukaryota</taxon>
        <taxon>Metazoa</taxon>
        <taxon>Spiralia</taxon>
        <taxon>Lophotrochozoa</taxon>
        <taxon>Mollusca</taxon>
        <taxon>Gastropoda</taxon>
        <taxon>Heterobranchia</taxon>
        <taxon>Euthyneura</taxon>
        <taxon>Panpulmonata</taxon>
        <taxon>Sacoglossa</taxon>
        <taxon>Placobranchoidea</taxon>
        <taxon>Plakobranchidae</taxon>
        <taxon>Plakobranchus</taxon>
    </lineage>
</organism>
<reference evidence="1 2" key="1">
    <citation type="journal article" date="2021" name="Elife">
        <title>Chloroplast acquisition without the gene transfer in kleptoplastic sea slugs, Plakobranchus ocellatus.</title>
        <authorList>
            <person name="Maeda T."/>
            <person name="Takahashi S."/>
            <person name="Yoshida T."/>
            <person name="Shimamura S."/>
            <person name="Takaki Y."/>
            <person name="Nagai Y."/>
            <person name="Toyoda A."/>
            <person name="Suzuki Y."/>
            <person name="Arimoto A."/>
            <person name="Ishii H."/>
            <person name="Satoh N."/>
            <person name="Nishiyama T."/>
            <person name="Hasebe M."/>
            <person name="Maruyama T."/>
            <person name="Minagawa J."/>
            <person name="Obokata J."/>
            <person name="Shigenobu S."/>
        </authorList>
    </citation>
    <scope>NUCLEOTIDE SEQUENCE [LARGE SCALE GENOMIC DNA]</scope>
</reference>
<gene>
    <name evidence="1" type="ORF">PoB_005608000</name>
</gene>
<dbReference type="AlphaFoldDB" id="A0AAV4CA35"/>
<dbReference type="Proteomes" id="UP000735302">
    <property type="component" value="Unassembled WGS sequence"/>
</dbReference>
<evidence type="ECO:0000313" key="1">
    <source>
        <dbReference type="EMBL" id="GFO29575.1"/>
    </source>
</evidence>
<dbReference type="EMBL" id="BLXT01006168">
    <property type="protein sequence ID" value="GFO29575.1"/>
    <property type="molecule type" value="Genomic_DNA"/>
</dbReference>
<keyword evidence="2" id="KW-1185">Reference proteome</keyword>
<sequence length="160" mass="16786">MRQAACMSCEVNVPLLFFDLKGVGGTVVSESALRSAGTLLSRVQAPPPAPWPDGGPKSLRSPCCGLAIYTSPQQGDLRLSGPLSSQGAGGEARTRGRRVPADLRADCLATVPPTPSLLRTGLGFCVKPVHSKVISDFQALRLARLPVSGLEPETVRSLQI</sequence>
<proteinExistence type="predicted"/>
<evidence type="ECO:0000313" key="2">
    <source>
        <dbReference type="Proteomes" id="UP000735302"/>
    </source>
</evidence>
<protein>
    <submittedName>
        <fullName evidence="1">Uncharacterized protein</fullName>
    </submittedName>
</protein>
<accession>A0AAV4CA35</accession>
<comment type="caution">
    <text evidence="1">The sequence shown here is derived from an EMBL/GenBank/DDBJ whole genome shotgun (WGS) entry which is preliminary data.</text>
</comment>
<name>A0AAV4CA35_9GAST</name>